<feature type="compositionally biased region" description="Polar residues" evidence="7">
    <location>
        <begin position="12"/>
        <end position="24"/>
    </location>
</feature>
<gene>
    <name evidence="9" type="primary">Mo06531</name>
    <name evidence="9" type="ORF">E5Q_06531</name>
</gene>
<proteinExistence type="predicted"/>
<feature type="compositionally biased region" description="Polar residues" evidence="7">
    <location>
        <begin position="145"/>
        <end position="159"/>
    </location>
</feature>
<dbReference type="PANTHER" id="PTHR10071:SF281">
    <property type="entry name" value="BOX A-BINDING FACTOR-RELATED"/>
    <property type="match status" value="1"/>
</dbReference>
<evidence type="ECO:0000256" key="5">
    <source>
        <dbReference type="ARBA" id="ARBA00023242"/>
    </source>
</evidence>
<dbReference type="InterPro" id="IPR039355">
    <property type="entry name" value="Transcription_factor_GATA"/>
</dbReference>
<dbReference type="STRING" id="764103.G7EAG8"/>
<evidence type="ECO:0000256" key="7">
    <source>
        <dbReference type="SAM" id="MobiDB-lite"/>
    </source>
</evidence>
<feature type="region of interest" description="Disordered" evidence="7">
    <location>
        <begin position="274"/>
        <end position="475"/>
    </location>
</feature>
<feature type="compositionally biased region" description="Polar residues" evidence="7">
    <location>
        <begin position="589"/>
        <end position="605"/>
    </location>
</feature>
<evidence type="ECO:0000256" key="2">
    <source>
        <dbReference type="ARBA" id="ARBA00022723"/>
    </source>
</evidence>
<feature type="region of interest" description="Disordered" evidence="7">
    <location>
        <begin position="1"/>
        <end position="24"/>
    </location>
</feature>
<feature type="region of interest" description="Disordered" evidence="7">
    <location>
        <begin position="829"/>
        <end position="854"/>
    </location>
</feature>
<name>G7EAG8_MIXOS</name>
<feature type="compositionally biased region" description="Polar residues" evidence="7">
    <location>
        <begin position="669"/>
        <end position="684"/>
    </location>
</feature>
<sequence length="903" mass="97418">MAVADDSALVGATSQLDISQNGLSRRNGALQSLTTDSATVELAQTLRDPTDYQSEQKLARQPIVQAHGQRALQTFHEADRDEDLPDRTSIAHDPPEQTGRAAPASTETSARADDLTPALGQMNRSARQEQSVSKGMVGMRVKGSPASSTASHEGLSSGSARVKARRKLSATQQDALNSPSPPAGQIGSPGSQASSSGSSSLSKPMERRASGQTVASSSDKTVVAGAPTCMNCKTQTTPLWRRDEAGNVLCNACSLYQKMKGAPRPTYLKTDVIKHRNRVSKSTASEKNAASKKAAKSEATSLERADSQVGPVKKSRSKSRRGRASDGAAADMKSSRSHSLQRQPVSDSRPYQRPPGAERPYDNDVVMRNDDDDDDYDYGEDDLGSEPRVSPPVMYSRGRGHSPPGLHSNHSSISRRAEPYPSSMTARAQSRDASRSRVRGEHADDRNGPPSTIYGIPSRDQARAWPAGGMSSPPGAKRPVSLPPAIMNNSPASAYNYRPYTPYYMDGQVVGMPSMYRAPQQAATSQVRLPASVDSHRRQPENNVLPPIRARQGDSAVRHHVSTDDDRGRQRERLPGFQTVSSGSGSGSDPSPTQQADLVQPLSSNQAQAQAMQQEHYYHQVHANHQRAMAEQVAHNRFESRSSRGSNSRSHSGSRGRSDTSGRSLSRASHLSTELTRPRSTSPVDSDDDLPGHPHKRRPAVMGGDLHMHASPTQQAGLPRLASPDGRDSRGRSATRRQDPSLAMMAEHTVMDRSQDRYMISQQTAHHRALPVPYAPLSDPSSVGYDLRHGSHESSSVSHSDEIDALRTRVAELEVINGIYENRLGQLDQAQHSSAARSPQSHTSSSHSQPEGIQTEEGLRQELEKHGISGLTGESGRAMLRLLSQKFGVTAGALAEATAQPNV</sequence>
<feature type="compositionally biased region" description="Basic and acidic residues" evidence="7">
    <location>
        <begin position="359"/>
        <end position="369"/>
    </location>
</feature>
<dbReference type="InterPro" id="IPR000679">
    <property type="entry name" value="Znf_GATA"/>
</dbReference>
<feature type="compositionally biased region" description="Basic and acidic residues" evidence="7">
    <location>
        <begin position="429"/>
        <end position="447"/>
    </location>
</feature>
<feature type="compositionally biased region" description="Polar residues" evidence="7">
    <location>
        <begin position="210"/>
        <end position="220"/>
    </location>
</feature>
<evidence type="ECO:0000259" key="8">
    <source>
        <dbReference type="PROSITE" id="PS50114"/>
    </source>
</evidence>
<evidence type="ECO:0000256" key="6">
    <source>
        <dbReference type="PROSITE-ProRule" id="PRU00094"/>
    </source>
</evidence>
<dbReference type="HOGENOM" id="CLU_321064_0_0_1"/>
<dbReference type="GO" id="GO:0005634">
    <property type="term" value="C:nucleus"/>
    <property type="evidence" value="ECO:0007669"/>
    <property type="project" value="UniProtKB-SubCell"/>
</dbReference>
<feature type="compositionally biased region" description="Acidic residues" evidence="7">
    <location>
        <begin position="370"/>
        <end position="384"/>
    </location>
</feature>
<dbReference type="PROSITE" id="PS00344">
    <property type="entry name" value="GATA_ZN_FINGER_1"/>
    <property type="match status" value="1"/>
</dbReference>
<reference evidence="9 10" key="1">
    <citation type="journal article" date="2011" name="J. Gen. Appl. Microbiol.">
        <title>Draft genome sequencing of the enigmatic basidiomycete Mixia osmundae.</title>
        <authorList>
            <person name="Nishida H."/>
            <person name="Nagatsuka Y."/>
            <person name="Sugiyama J."/>
        </authorList>
    </citation>
    <scope>NUCLEOTIDE SEQUENCE [LARGE SCALE GENOMIC DNA]</scope>
    <source>
        <strain evidence="10">CBS 9802 / IAM 14324 / JCM 22182 / KY 12970</strain>
    </source>
</reference>
<dbReference type="CDD" id="cd00202">
    <property type="entry name" value="ZnF_GATA"/>
    <property type="match status" value="1"/>
</dbReference>
<feature type="domain" description="GATA-type" evidence="8">
    <location>
        <begin position="229"/>
        <end position="276"/>
    </location>
</feature>
<feature type="compositionally biased region" description="Low complexity" evidence="7">
    <location>
        <begin position="643"/>
        <end position="667"/>
    </location>
</feature>
<dbReference type="SUPFAM" id="SSF57716">
    <property type="entry name" value="Glucocorticoid receptor-like (DNA-binding domain)"/>
    <property type="match status" value="1"/>
</dbReference>
<dbReference type="Gene3D" id="3.30.50.10">
    <property type="entry name" value="Erythroid Transcription Factor GATA-1, subunit A"/>
    <property type="match status" value="1"/>
</dbReference>
<evidence type="ECO:0000256" key="3">
    <source>
        <dbReference type="ARBA" id="ARBA00022771"/>
    </source>
</evidence>
<feature type="compositionally biased region" description="Basic residues" evidence="7">
    <location>
        <begin position="313"/>
        <end position="322"/>
    </location>
</feature>
<feature type="compositionally biased region" description="Basic and acidic residues" evidence="7">
    <location>
        <begin position="725"/>
        <end position="739"/>
    </location>
</feature>
<keyword evidence="10" id="KW-1185">Reference proteome</keyword>
<feature type="compositionally biased region" description="Low complexity" evidence="7">
    <location>
        <begin position="833"/>
        <end position="850"/>
    </location>
</feature>
<feature type="compositionally biased region" description="Basic and acidic residues" evidence="7">
    <location>
        <begin position="561"/>
        <end position="574"/>
    </location>
</feature>
<keyword evidence="2" id="KW-0479">Metal-binding</keyword>
<dbReference type="eggNOG" id="KOG1601">
    <property type="taxonomic scope" value="Eukaryota"/>
</dbReference>
<dbReference type="GO" id="GO:0000978">
    <property type="term" value="F:RNA polymerase II cis-regulatory region sequence-specific DNA binding"/>
    <property type="evidence" value="ECO:0007669"/>
    <property type="project" value="TreeGrafter"/>
</dbReference>
<dbReference type="OrthoDB" id="515401at2759"/>
<dbReference type="InParanoid" id="G7EAG8"/>
<dbReference type="RefSeq" id="XP_014570943.1">
    <property type="nucleotide sequence ID" value="XM_014715457.1"/>
</dbReference>
<accession>G7EAG8</accession>
<dbReference type="PROSITE" id="PS50114">
    <property type="entry name" value="GATA_ZN_FINGER_2"/>
    <property type="match status" value="1"/>
</dbReference>
<keyword evidence="3 6" id="KW-0863">Zinc-finger</keyword>
<feature type="compositionally biased region" description="Polar residues" evidence="7">
    <location>
        <begin position="169"/>
        <end position="178"/>
    </location>
</feature>
<dbReference type="FunFam" id="3.30.50.10:FF:000007">
    <property type="entry name" value="Nitrogen regulatory AreA, N-terminal"/>
    <property type="match status" value="1"/>
</dbReference>
<dbReference type="InterPro" id="IPR013088">
    <property type="entry name" value="Znf_NHR/GATA"/>
</dbReference>
<feature type="compositionally biased region" description="Low complexity" evidence="7">
    <location>
        <begin position="280"/>
        <end position="300"/>
    </location>
</feature>
<dbReference type="GO" id="GO:0000122">
    <property type="term" value="P:negative regulation of transcription by RNA polymerase II"/>
    <property type="evidence" value="ECO:0007669"/>
    <property type="project" value="TreeGrafter"/>
</dbReference>
<keyword evidence="5" id="KW-0539">Nucleus</keyword>
<dbReference type="GO" id="GO:0000981">
    <property type="term" value="F:DNA-binding transcription factor activity, RNA polymerase II-specific"/>
    <property type="evidence" value="ECO:0007669"/>
    <property type="project" value="TreeGrafter"/>
</dbReference>
<feature type="compositionally biased region" description="Polar residues" evidence="7">
    <location>
        <begin position="337"/>
        <end position="346"/>
    </location>
</feature>
<dbReference type="GO" id="GO:0008270">
    <property type="term" value="F:zinc ion binding"/>
    <property type="evidence" value="ECO:0007669"/>
    <property type="project" value="UniProtKB-KW"/>
</dbReference>
<dbReference type="SMART" id="SM00401">
    <property type="entry name" value="ZnF_GATA"/>
    <property type="match status" value="1"/>
</dbReference>
<dbReference type="AlphaFoldDB" id="G7EAG8"/>
<evidence type="ECO:0000256" key="1">
    <source>
        <dbReference type="ARBA" id="ARBA00004123"/>
    </source>
</evidence>
<feature type="compositionally biased region" description="Polar residues" evidence="7">
    <location>
        <begin position="122"/>
        <end position="133"/>
    </location>
</feature>
<dbReference type="PANTHER" id="PTHR10071">
    <property type="entry name" value="TRANSCRIPTION FACTOR GATA FAMILY MEMBER"/>
    <property type="match status" value="1"/>
</dbReference>
<organism evidence="9 10">
    <name type="scientific">Mixia osmundae (strain CBS 9802 / IAM 14324 / JCM 22182 / KY 12970)</name>
    <dbReference type="NCBI Taxonomy" id="764103"/>
    <lineage>
        <taxon>Eukaryota</taxon>
        <taxon>Fungi</taxon>
        <taxon>Dikarya</taxon>
        <taxon>Basidiomycota</taxon>
        <taxon>Pucciniomycotina</taxon>
        <taxon>Mixiomycetes</taxon>
        <taxon>Mixiales</taxon>
        <taxon>Mixiaceae</taxon>
        <taxon>Mixia</taxon>
    </lineage>
</organism>
<evidence type="ECO:0000256" key="4">
    <source>
        <dbReference type="ARBA" id="ARBA00022833"/>
    </source>
</evidence>
<dbReference type="Pfam" id="PF00320">
    <property type="entry name" value="GATA"/>
    <property type="match status" value="1"/>
</dbReference>
<feature type="region of interest" description="Disordered" evidence="7">
    <location>
        <begin position="526"/>
        <end position="745"/>
    </location>
</feature>
<keyword evidence="4" id="KW-0862">Zinc</keyword>
<protein>
    <recommendedName>
        <fullName evidence="8">GATA-type domain-containing protein</fullName>
    </recommendedName>
</protein>
<dbReference type="EMBL" id="BABT02000240">
    <property type="protein sequence ID" value="GAA99828.1"/>
    <property type="molecule type" value="Genomic_DNA"/>
</dbReference>
<feature type="region of interest" description="Disordered" evidence="7">
    <location>
        <begin position="76"/>
        <end position="220"/>
    </location>
</feature>
<dbReference type="PRINTS" id="PR00619">
    <property type="entry name" value="GATAZNFINGER"/>
</dbReference>
<feature type="compositionally biased region" description="Basic and acidic residues" evidence="7">
    <location>
        <begin position="85"/>
        <end position="95"/>
    </location>
</feature>
<comment type="subcellular location">
    <subcellularLocation>
        <location evidence="1">Nucleus</location>
    </subcellularLocation>
</comment>
<feature type="compositionally biased region" description="Low complexity" evidence="7">
    <location>
        <begin position="188"/>
        <end position="202"/>
    </location>
</feature>
<evidence type="ECO:0000313" key="10">
    <source>
        <dbReference type="Proteomes" id="UP000009131"/>
    </source>
</evidence>
<dbReference type="Proteomes" id="UP000009131">
    <property type="component" value="Unassembled WGS sequence"/>
</dbReference>
<dbReference type="InterPro" id="IPR056998">
    <property type="entry name" value="Asd-4/GZF3_helical"/>
</dbReference>
<evidence type="ECO:0000313" key="9">
    <source>
        <dbReference type="EMBL" id="GAA99828.1"/>
    </source>
</evidence>
<dbReference type="Pfam" id="PF25026">
    <property type="entry name" value="Asd-4"/>
    <property type="match status" value="1"/>
</dbReference>
<reference evidence="9 10" key="2">
    <citation type="journal article" date="2012" name="Open Biol.">
        <title>Characteristics of nucleosomes and linker DNA regions on the genome of the basidiomycete Mixia osmundae revealed by mono- and dinucleosome mapping.</title>
        <authorList>
            <person name="Nishida H."/>
            <person name="Kondo S."/>
            <person name="Matsumoto T."/>
            <person name="Suzuki Y."/>
            <person name="Yoshikawa H."/>
            <person name="Taylor T.D."/>
            <person name="Sugiyama J."/>
        </authorList>
    </citation>
    <scope>NUCLEOTIDE SEQUENCE [LARGE SCALE GENOMIC DNA]</scope>
    <source>
        <strain evidence="10">CBS 9802 / IAM 14324 / JCM 22182 / KY 12970</strain>
    </source>
</reference>
<comment type="caution">
    <text evidence="9">The sequence shown here is derived from an EMBL/GenBank/DDBJ whole genome shotgun (WGS) entry which is preliminary data.</text>
</comment>
<dbReference type="GO" id="GO:0045944">
    <property type="term" value="P:positive regulation of transcription by RNA polymerase II"/>
    <property type="evidence" value="ECO:0007669"/>
    <property type="project" value="TreeGrafter"/>
</dbReference>